<sequence>MYQWSYIRASHVAFCYSLKRSLYSSYEDGSRTGTTEEKKNEQSKASKIGQENGSTFTKRNKREKAKKEP</sequence>
<evidence type="ECO:0000313" key="3">
    <source>
        <dbReference type="EMBL" id="SBT42546.1"/>
    </source>
</evidence>
<feature type="compositionally biased region" description="Basic and acidic residues" evidence="1">
    <location>
        <begin position="28"/>
        <end position="44"/>
    </location>
</feature>
<feature type="compositionally biased region" description="Basic residues" evidence="1">
    <location>
        <begin position="58"/>
        <end position="69"/>
    </location>
</feature>
<keyword evidence="5" id="KW-1185">Reference proteome</keyword>
<dbReference type="EMBL" id="FLRE01000165">
    <property type="protein sequence ID" value="SBT42546.1"/>
    <property type="molecule type" value="Genomic_DNA"/>
</dbReference>
<accession>A0A1A8ZDX5</accession>
<dbReference type="Proteomes" id="UP000078550">
    <property type="component" value="Unassembled WGS sequence"/>
</dbReference>
<gene>
    <name evidence="2" type="ORF">POVWA1_045430</name>
    <name evidence="3" type="ORF">POVWA2_044000</name>
</gene>
<reference evidence="4 5" key="2">
    <citation type="submission" date="2016-05" db="EMBL/GenBank/DDBJ databases">
        <authorList>
            <person name="Naeem Raeece"/>
        </authorList>
    </citation>
    <scope>NUCLEOTIDE SEQUENCE [LARGE SCALE GENOMIC DNA]</scope>
</reference>
<evidence type="ECO:0000313" key="4">
    <source>
        <dbReference type="Proteomes" id="UP000078550"/>
    </source>
</evidence>
<protein>
    <submittedName>
        <fullName evidence="2">Uncharacterized protein</fullName>
    </submittedName>
</protein>
<dbReference type="AlphaFoldDB" id="A0A1A8ZDX5"/>
<name>A0A1A8ZDX5_PLAOA</name>
<dbReference type="Proteomes" id="UP000078555">
    <property type="component" value="Unassembled WGS sequence"/>
</dbReference>
<feature type="compositionally biased region" description="Polar residues" evidence="1">
    <location>
        <begin position="45"/>
        <end position="57"/>
    </location>
</feature>
<evidence type="ECO:0000313" key="5">
    <source>
        <dbReference type="Proteomes" id="UP000078555"/>
    </source>
</evidence>
<evidence type="ECO:0000256" key="1">
    <source>
        <dbReference type="SAM" id="MobiDB-lite"/>
    </source>
</evidence>
<proteinExistence type="predicted"/>
<feature type="region of interest" description="Disordered" evidence="1">
    <location>
        <begin position="26"/>
        <end position="69"/>
    </location>
</feature>
<evidence type="ECO:0000313" key="2">
    <source>
        <dbReference type="EMBL" id="SBT42200.1"/>
    </source>
</evidence>
<organism evidence="2 5">
    <name type="scientific">Plasmodium ovale wallikeri</name>
    <dbReference type="NCBI Taxonomy" id="864142"/>
    <lineage>
        <taxon>Eukaryota</taxon>
        <taxon>Sar</taxon>
        <taxon>Alveolata</taxon>
        <taxon>Apicomplexa</taxon>
        <taxon>Aconoidasida</taxon>
        <taxon>Haemosporida</taxon>
        <taxon>Plasmodiidae</taxon>
        <taxon>Plasmodium</taxon>
        <taxon>Plasmodium (Plasmodium)</taxon>
    </lineage>
</organism>
<dbReference type="EMBL" id="FLRD01000122">
    <property type="protein sequence ID" value="SBT42200.1"/>
    <property type="molecule type" value="Genomic_DNA"/>
</dbReference>
<reference evidence="2" key="1">
    <citation type="submission" date="2016-05" db="EMBL/GenBank/DDBJ databases">
        <authorList>
            <person name="Lavstsen T."/>
            <person name="Jespersen J.S."/>
        </authorList>
    </citation>
    <scope>NUCLEOTIDE SEQUENCE [LARGE SCALE GENOMIC DNA]</scope>
</reference>